<name>A0A699J0J6_TANCI</name>
<feature type="region of interest" description="Disordered" evidence="1">
    <location>
        <begin position="362"/>
        <end position="397"/>
    </location>
</feature>
<evidence type="ECO:0000313" key="2">
    <source>
        <dbReference type="EMBL" id="GFA00853.1"/>
    </source>
</evidence>
<comment type="caution">
    <text evidence="2">The sequence shown here is derived from an EMBL/GenBank/DDBJ whole genome shotgun (WGS) entry which is preliminary data.</text>
</comment>
<reference evidence="2" key="1">
    <citation type="journal article" date="2019" name="Sci. Rep.">
        <title>Draft genome of Tanacetum cinerariifolium, the natural source of mosquito coil.</title>
        <authorList>
            <person name="Yamashiro T."/>
            <person name="Shiraishi A."/>
            <person name="Satake H."/>
            <person name="Nakayama K."/>
        </authorList>
    </citation>
    <scope>NUCLEOTIDE SEQUENCE</scope>
</reference>
<protein>
    <submittedName>
        <fullName evidence="2">Ribonuclease H-like domain-containing protein</fullName>
    </submittedName>
</protein>
<dbReference type="AlphaFoldDB" id="A0A699J0J6"/>
<dbReference type="EMBL" id="BKCJ010354999">
    <property type="protein sequence ID" value="GFA00853.1"/>
    <property type="molecule type" value="Genomic_DNA"/>
</dbReference>
<evidence type="ECO:0000256" key="1">
    <source>
        <dbReference type="SAM" id="MobiDB-lite"/>
    </source>
</evidence>
<feature type="non-terminal residue" evidence="2">
    <location>
        <position position="1"/>
    </location>
</feature>
<feature type="non-terminal residue" evidence="2">
    <location>
        <position position="553"/>
    </location>
</feature>
<proteinExistence type="predicted"/>
<feature type="compositionally biased region" description="Polar residues" evidence="1">
    <location>
        <begin position="379"/>
        <end position="389"/>
    </location>
</feature>
<gene>
    <name evidence="2" type="ORF">Tci_572825</name>
</gene>
<sequence length="553" mass="63272">FRFRINSKSSNKVYVIVVLDLSKVANPLYSLKDKYLFKSKDPQVVVAAAKLPILNPNEFDLWKMRIEQYFSMTDYSLWEVILNGDSPSPTRIVDGVVQIIAPTTAEQSDAVIYSFFASQSNSPQLDNEDLKQIDPDDLKEMDLKWQMNMFTMRARRFLKRTRRNLGLSSSSGSDNEVAPCSKACSKSYATLQTHYDNLTVEFRKSQGDVLSYKIGLESVEARLVVYQQNETVLEDDIKLLKLDVMLRDNALAELRKKFLKAEKERDKQVFDCEELHIHESDNSVPKNPENDRYTLGEGYHVVPPLYIGTFMPLKPFNDAPTASESVVNVFHVESSLNKPSKDMSKTYRPAAPIIKDWISDSEDETEIESVPKQKEPSFVPTSKHVTTPKETVKKVEHPKQAENLRTNNQKSRGHKQSWNRKACFVCRSLNPLIKDCDYCEKQMEQKHVWNNTMRVNHQNSVRMTRPYSNRNIVPTTVLMRSRLVSLNVARPVSTAVPQSIMKSPRLVKHVVNKAHSPIRKPINHRPATKNSNFNNKVTTVKVNKINVVQGTKG</sequence>
<accession>A0A699J0J6</accession>
<organism evidence="2">
    <name type="scientific">Tanacetum cinerariifolium</name>
    <name type="common">Dalmatian daisy</name>
    <name type="synonym">Chrysanthemum cinerariifolium</name>
    <dbReference type="NCBI Taxonomy" id="118510"/>
    <lineage>
        <taxon>Eukaryota</taxon>
        <taxon>Viridiplantae</taxon>
        <taxon>Streptophyta</taxon>
        <taxon>Embryophyta</taxon>
        <taxon>Tracheophyta</taxon>
        <taxon>Spermatophyta</taxon>
        <taxon>Magnoliopsida</taxon>
        <taxon>eudicotyledons</taxon>
        <taxon>Gunneridae</taxon>
        <taxon>Pentapetalae</taxon>
        <taxon>asterids</taxon>
        <taxon>campanulids</taxon>
        <taxon>Asterales</taxon>
        <taxon>Asteraceae</taxon>
        <taxon>Asteroideae</taxon>
        <taxon>Anthemideae</taxon>
        <taxon>Anthemidinae</taxon>
        <taxon>Tanacetum</taxon>
    </lineage>
</organism>